<keyword evidence="2" id="KW-1185">Reference proteome</keyword>
<protein>
    <submittedName>
        <fullName evidence="1">Uncharacterized protein</fullName>
    </submittedName>
</protein>
<comment type="caution">
    <text evidence="1">The sequence shown here is derived from an EMBL/GenBank/DDBJ whole genome shotgun (WGS) entry which is preliminary data.</text>
</comment>
<name>A0ACB8CMY2_DERSI</name>
<evidence type="ECO:0000313" key="2">
    <source>
        <dbReference type="Proteomes" id="UP000821865"/>
    </source>
</evidence>
<reference evidence="1" key="1">
    <citation type="submission" date="2020-05" db="EMBL/GenBank/DDBJ databases">
        <title>Large-scale comparative analyses of tick genomes elucidate their genetic diversity and vector capacities.</title>
        <authorList>
            <person name="Jia N."/>
            <person name="Wang J."/>
            <person name="Shi W."/>
            <person name="Du L."/>
            <person name="Sun Y."/>
            <person name="Zhan W."/>
            <person name="Jiang J."/>
            <person name="Wang Q."/>
            <person name="Zhang B."/>
            <person name="Ji P."/>
            <person name="Sakyi L.B."/>
            <person name="Cui X."/>
            <person name="Yuan T."/>
            <person name="Jiang B."/>
            <person name="Yang W."/>
            <person name="Lam T.T.-Y."/>
            <person name="Chang Q."/>
            <person name="Ding S."/>
            <person name="Wang X."/>
            <person name="Zhu J."/>
            <person name="Ruan X."/>
            <person name="Zhao L."/>
            <person name="Wei J."/>
            <person name="Que T."/>
            <person name="Du C."/>
            <person name="Cheng J."/>
            <person name="Dai P."/>
            <person name="Han X."/>
            <person name="Huang E."/>
            <person name="Gao Y."/>
            <person name="Liu J."/>
            <person name="Shao H."/>
            <person name="Ye R."/>
            <person name="Li L."/>
            <person name="Wei W."/>
            <person name="Wang X."/>
            <person name="Wang C."/>
            <person name="Yang T."/>
            <person name="Huo Q."/>
            <person name="Li W."/>
            <person name="Guo W."/>
            <person name="Chen H."/>
            <person name="Zhou L."/>
            <person name="Ni X."/>
            <person name="Tian J."/>
            <person name="Zhou Y."/>
            <person name="Sheng Y."/>
            <person name="Liu T."/>
            <person name="Pan Y."/>
            <person name="Xia L."/>
            <person name="Li J."/>
            <person name="Zhao F."/>
            <person name="Cao W."/>
        </authorList>
    </citation>
    <scope>NUCLEOTIDE SEQUENCE</scope>
    <source>
        <strain evidence="1">Dsil-2018</strain>
    </source>
</reference>
<evidence type="ECO:0000313" key="1">
    <source>
        <dbReference type="EMBL" id="KAH7946194.1"/>
    </source>
</evidence>
<sequence>MVLSKPSGAQFRHSRRNKLAERKAQGDRLRAWLLSTEPHECETATASEPSHRVVENQHLEDIPLQVSYSCQGHDNCQTELSCDEEQRSTTNTFSCAPSDDDPSRPLPCDDLHTDRRTRLMRGPIQPRFNCYLQKQTANGTRKFCARWYDEFNWLEYGIEKDAALCFYCHALPQQSSAWKGHSDPAFVSVGFNR</sequence>
<organism evidence="1 2">
    <name type="scientific">Dermacentor silvarum</name>
    <name type="common">Tick</name>
    <dbReference type="NCBI Taxonomy" id="543639"/>
    <lineage>
        <taxon>Eukaryota</taxon>
        <taxon>Metazoa</taxon>
        <taxon>Ecdysozoa</taxon>
        <taxon>Arthropoda</taxon>
        <taxon>Chelicerata</taxon>
        <taxon>Arachnida</taxon>
        <taxon>Acari</taxon>
        <taxon>Parasitiformes</taxon>
        <taxon>Ixodida</taxon>
        <taxon>Ixodoidea</taxon>
        <taxon>Ixodidae</taxon>
        <taxon>Rhipicephalinae</taxon>
        <taxon>Dermacentor</taxon>
    </lineage>
</organism>
<dbReference type="Proteomes" id="UP000821865">
    <property type="component" value="Chromosome 6"/>
</dbReference>
<gene>
    <name evidence="1" type="ORF">HPB49_021330</name>
</gene>
<proteinExistence type="predicted"/>
<accession>A0ACB8CMY2</accession>
<dbReference type="EMBL" id="CM023475">
    <property type="protein sequence ID" value="KAH7946194.1"/>
    <property type="molecule type" value="Genomic_DNA"/>
</dbReference>